<protein>
    <submittedName>
        <fullName evidence="1">Uncharacterized protein</fullName>
    </submittedName>
</protein>
<gene>
    <name evidence="1" type="primary">ORF112006</name>
</gene>
<accession>A0A0B7AFV8</accession>
<evidence type="ECO:0000313" key="1">
    <source>
        <dbReference type="EMBL" id="CEK78810.1"/>
    </source>
</evidence>
<sequence length="118" mass="13149">MLPVSHQICLSPVQSVSERYHQFVSGTQSSPVRNVPSPPAMSPVHQQCHQSVSNVPQQCHQYVNNVISPSNDIFVHNNMPSIPHIKTIKMFDLTSSLQLLQSTFFAGLCDTIHTCLRP</sequence>
<organism evidence="1">
    <name type="scientific">Arion vulgaris</name>
    <dbReference type="NCBI Taxonomy" id="1028688"/>
    <lineage>
        <taxon>Eukaryota</taxon>
        <taxon>Metazoa</taxon>
        <taxon>Spiralia</taxon>
        <taxon>Lophotrochozoa</taxon>
        <taxon>Mollusca</taxon>
        <taxon>Gastropoda</taxon>
        <taxon>Heterobranchia</taxon>
        <taxon>Euthyneura</taxon>
        <taxon>Panpulmonata</taxon>
        <taxon>Eupulmonata</taxon>
        <taxon>Stylommatophora</taxon>
        <taxon>Helicina</taxon>
        <taxon>Arionoidea</taxon>
        <taxon>Arionidae</taxon>
        <taxon>Arion</taxon>
    </lineage>
</organism>
<proteinExistence type="predicted"/>
<name>A0A0B7AFV8_9EUPU</name>
<reference evidence="1" key="1">
    <citation type="submission" date="2014-12" db="EMBL/GenBank/DDBJ databases">
        <title>Insight into the proteome of Arion vulgaris.</title>
        <authorList>
            <person name="Aradska J."/>
            <person name="Bulat T."/>
            <person name="Smidak R."/>
            <person name="Sarate P."/>
            <person name="Gangsoo J."/>
            <person name="Sialana F."/>
            <person name="Bilban M."/>
            <person name="Lubec G."/>
        </authorList>
    </citation>
    <scope>NUCLEOTIDE SEQUENCE</scope>
    <source>
        <tissue evidence="1">Skin</tissue>
    </source>
</reference>
<dbReference type="EMBL" id="HACG01031945">
    <property type="protein sequence ID" value="CEK78810.1"/>
    <property type="molecule type" value="Transcribed_RNA"/>
</dbReference>
<dbReference type="AlphaFoldDB" id="A0A0B7AFV8"/>